<feature type="compositionally biased region" description="Polar residues" evidence="5">
    <location>
        <begin position="421"/>
        <end position="435"/>
    </location>
</feature>
<feature type="transmembrane region" description="Helical" evidence="6">
    <location>
        <begin position="237"/>
        <end position="258"/>
    </location>
</feature>
<sequence length="600" mass="67366">MNFGLASHYNASANDVGPRMNNVIAGATMIMMALVSCGINISVLVIVAKNHRQKFGYAFGKICLFHTIANLANSLIFVFLVGPITIIKPSLHKLYITQRTGQALLCFWNASVLTHFLTAFNRFVIISFPLKYAEIFTRTFTLGAIAVAWTLSFLKAIPYFWPECTFGYQVESNNFRFSDTTCGFIVGTMLEFYLSIGVVLLIAILDFVTFCRIRTTNKKMNVNASEHERRRKREIRFFFQACFQGIAFISELTVYFYISEFFEAQSVIHFLLTTGAWIGVHIIDGLIVIAFNHEFRRWAEMISFIPKMSDNDGDVSSDGSSNAPTVILTDYSNSSTPLINSFSNSPTTPVNDENLDPSNPSNFGILEDVSPTPLNGDMILIVSPTPTMEDVSSVDDDDERLSISNMELVDEVNSDDDDESQISGSEAQSENFSETGSLAGSEIFGDMSERTFDQVSRELRTLQFRNPGEATPDGFSLMTMSIGQGRMLRSASLVRSETPDSISSVVSLGHEADSLTHDQDGRILNVFTGEMVYMCDCFDLECPGCQMECETCHSRRCYFLCQRGRLAFVWFEGNRGVKRRNPFIKQIEDEAVERKIKWRD</sequence>
<dbReference type="Gene3D" id="1.20.1070.10">
    <property type="entry name" value="Rhodopsin 7-helix transmembrane proteins"/>
    <property type="match status" value="1"/>
</dbReference>
<gene>
    <name evidence="8" type="ORF">QR680_003098</name>
</gene>
<evidence type="ECO:0000256" key="3">
    <source>
        <dbReference type="ARBA" id="ARBA00022989"/>
    </source>
</evidence>
<evidence type="ECO:0000313" key="8">
    <source>
        <dbReference type="EMBL" id="KAK0399549.1"/>
    </source>
</evidence>
<feature type="transmembrane region" description="Helical" evidence="6">
    <location>
        <begin position="68"/>
        <end position="87"/>
    </location>
</feature>
<feature type="domain" description="G-protein coupled receptors family 1 profile" evidence="7">
    <location>
        <begin position="39"/>
        <end position="239"/>
    </location>
</feature>
<reference evidence="8" key="1">
    <citation type="submission" date="2023-06" db="EMBL/GenBank/DDBJ databases">
        <title>Genomic analysis of the entomopathogenic nematode Steinernema hermaphroditum.</title>
        <authorList>
            <person name="Schwarz E.M."/>
            <person name="Heppert J.K."/>
            <person name="Baniya A."/>
            <person name="Schwartz H.T."/>
            <person name="Tan C.-H."/>
            <person name="Antoshechkin I."/>
            <person name="Sternberg P.W."/>
            <person name="Goodrich-Blair H."/>
            <person name="Dillman A.R."/>
        </authorList>
    </citation>
    <scope>NUCLEOTIDE SEQUENCE</scope>
    <source>
        <strain evidence="8">PS9179</strain>
        <tissue evidence="8">Whole animal</tissue>
    </source>
</reference>
<feature type="transmembrane region" description="Helical" evidence="6">
    <location>
        <begin position="270"/>
        <end position="291"/>
    </location>
</feature>
<dbReference type="InterPro" id="IPR029264">
    <property type="entry name" value="ARF7EP_C"/>
</dbReference>
<evidence type="ECO:0000256" key="4">
    <source>
        <dbReference type="ARBA" id="ARBA00023136"/>
    </source>
</evidence>
<name>A0AA39H7K9_9BILA</name>
<evidence type="ECO:0000256" key="5">
    <source>
        <dbReference type="SAM" id="MobiDB-lite"/>
    </source>
</evidence>
<feature type="compositionally biased region" description="Acidic residues" evidence="5">
    <location>
        <begin position="410"/>
        <end position="420"/>
    </location>
</feature>
<dbReference type="InterPro" id="IPR019430">
    <property type="entry name" value="7TM_GPCR_serpentine_rcpt_Srx"/>
</dbReference>
<feature type="transmembrane region" description="Helical" evidence="6">
    <location>
        <begin position="23"/>
        <end position="47"/>
    </location>
</feature>
<dbReference type="PANTHER" id="PTHR23017:SF3">
    <property type="entry name" value="G-PROTEIN COUPLED RECEPTORS FAMILY 1 PROFILE DOMAIN-CONTAINING PROTEIN"/>
    <property type="match status" value="1"/>
</dbReference>
<feature type="transmembrane region" description="Helical" evidence="6">
    <location>
        <begin position="140"/>
        <end position="161"/>
    </location>
</feature>
<dbReference type="SUPFAM" id="SSF81321">
    <property type="entry name" value="Family A G protein-coupled receptor-like"/>
    <property type="match status" value="1"/>
</dbReference>
<keyword evidence="9" id="KW-1185">Reference proteome</keyword>
<dbReference type="Proteomes" id="UP001175271">
    <property type="component" value="Unassembled WGS sequence"/>
</dbReference>
<evidence type="ECO:0000256" key="2">
    <source>
        <dbReference type="ARBA" id="ARBA00022692"/>
    </source>
</evidence>
<accession>A0AA39H7K9</accession>
<proteinExistence type="predicted"/>
<comment type="caution">
    <text evidence="8">The sequence shown here is derived from an EMBL/GenBank/DDBJ whole genome shotgun (WGS) entry which is preliminary data.</text>
</comment>
<dbReference type="PANTHER" id="PTHR23017">
    <property type="entry name" value="SERPENTINE RECEPTOR, CLASS X"/>
    <property type="match status" value="1"/>
</dbReference>
<dbReference type="InterPro" id="IPR017452">
    <property type="entry name" value="GPCR_Rhodpsn_7TM"/>
</dbReference>
<dbReference type="AlphaFoldDB" id="A0AA39H7K9"/>
<keyword evidence="4 6" id="KW-0472">Membrane</keyword>
<evidence type="ECO:0000256" key="1">
    <source>
        <dbReference type="ARBA" id="ARBA00004370"/>
    </source>
</evidence>
<keyword evidence="2 6" id="KW-0812">Transmembrane</keyword>
<feature type="transmembrane region" description="Helical" evidence="6">
    <location>
        <begin position="192"/>
        <end position="211"/>
    </location>
</feature>
<protein>
    <recommendedName>
        <fullName evidence="7">G-protein coupled receptors family 1 profile domain-containing protein</fullName>
    </recommendedName>
</protein>
<dbReference type="CDD" id="cd00637">
    <property type="entry name" value="7tm_classA_rhodopsin-like"/>
    <property type="match status" value="1"/>
</dbReference>
<feature type="region of interest" description="Disordered" evidence="5">
    <location>
        <begin position="410"/>
        <end position="435"/>
    </location>
</feature>
<keyword evidence="3 6" id="KW-1133">Transmembrane helix</keyword>
<feature type="transmembrane region" description="Helical" evidence="6">
    <location>
        <begin position="107"/>
        <end position="128"/>
    </location>
</feature>
<dbReference type="EMBL" id="JAUCMV010000005">
    <property type="protein sequence ID" value="KAK0399549.1"/>
    <property type="molecule type" value="Genomic_DNA"/>
</dbReference>
<dbReference type="GO" id="GO:0016020">
    <property type="term" value="C:membrane"/>
    <property type="evidence" value="ECO:0007669"/>
    <property type="project" value="UniProtKB-SubCell"/>
</dbReference>
<dbReference type="Pfam" id="PF10328">
    <property type="entry name" value="7TM_GPCR_Srx"/>
    <property type="match status" value="1"/>
</dbReference>
<dbReference type="PROSITE" id="PS50262">
    <property type="entry name" value="G_PROTEIN_RECEP_F1_2"/>
    <property type="match status" value="1"/>
</dbReference>
<evidence type="ECO:0000256" key="6">
    <source>
        <dbReference type="SAM" id="Phobius"/>
    </source>
</evidence>
<organism evidence="8 9">
    <name type="scientific">Steinernema hermaphroditum</name>
    <dbReference type="NCBI Taxonomy" id="289476"/>
    <lineage>
        <taxon>Eukaryota</taxon>
        <taxon>Metazoa</taxon>
        <taxon>Ecdysozoa</taxon>
        <taxon>Nematoda</taxon>
        <taxon>Chromadorea</taxon>
        <taxon>Rhabditida</taxon>
        <taxon>Tylenchina</taxon>
        <taxon>Panagrolaimomorpha</taxon>
        <taxon>Strongyloidoidea</taxon>
        <taxon>Steinernematidae</taxon>
        <taxon>Steinernema</taxon>
    </lineage>
</organism>
<comment type="subcellular location">
    <subcellularLocation>
        <location evidence="1">Membrane</location>
    </subcellularLocation>
</comment>
<evidence type="ECO:0000259" key="7">
    <source>
        <dbReference type="PROSITE" id="PS50262"/>
    </source>
</evidence>
<evidence type="ECO:0000313" key="9">
    <source>
        <dbReference type="Proteomes" id="UP001175271"/>
    </source>
</evidence>
<dbReference type="Pfam" id="PF14949">
    <property type="entry name" value="ARF7EP_C"/>
    <property type="match status" value="1"/>
</dbReference>